<name>A0ACA9RX81_9GLOM</name>
<feature type="non-terminal residue" evidence="1">
    <location>
        <position position="1"/>
    </location>
</feature>
<evidence type="ECO:0000313" key="2">
    <source>
        <dbReference type="Proteomes" id="UP000789920"/>
    </source>
</evidence>
<protein>
    <submittedName>
        <fullName evidence="1">6824_t:CDS:1</fullName>
    </submittedName>
</protein>
<dbReference type="EMBL" id="CAJVQC010075896">
    <property type="protein sequence ID" value="CAG8814214.1"/>
    <property type="molecule type" value="Genomic_DNA"/>
</dbReference>
<dbReference type="Proteomes" id="UP000789920">
    <property type="component" value="Unassembled WGS sequence"/>
</dbReference>
<reference evidence="1" key="1">
    <citation type="submission" date="2021-06" db="EMBL/GenBank/DDBJ databases">
        <authorList>
            <person name="Kallberg Y."/>
            <person name="Tangrot J."/>
            <person name="Rosling A."/>
        </authorList>
    </citation>
    <scope>NUCLEOTIDE SEQUENCE</scope>
    <source>
        <strain evidence="1">MA461A</strain>
    </source>
</reference>
<proteinExistence type="predicted"/>
<keyword evidence="2" id="KW-1185">Reference proteome</keyword>
<sequence>NHQMSDKMKATRDKVTSSSFCHETRSTPIDIISCRGSMAQHLIAGANQVMCNNAIL</sequence>
<gene>
    <name evidence="1" type="ORF">RPERSI_LOCUS23939</name>
</gene>
<comment type="caution">
    <text evidence="1">The sequence shown here is derived from an EMBL/GenBank/DDBJ whole genome shotgun (WGS) entry which is preliminary data.</text>
</comment>
<organism evidence="1 2">
    <name type="scientific">Racocetra persica</name>
    <dbReference type="NCBI Taxonomy" id="160502"/>
    <lineage>
        <taxon>Eukaryota</taxon>
        <taxon>Fungi</taxon>
        <taxon>Fungi incertae sedis</taxon>
        <taxon>Mucoromycota</taxon>
        <taxon>Glomeromycotina</taxon>
        <taxon>Glomeromycetes</taxon>
        <taxon>Diversisporales</taxon>
        <taxon>Gigasporaceae</taxon>
        <taxon>Racocetra</taxon>
    </lineage>
</organism>
<accession>A0ACA9RX81</accession>
<evidence type="ECO:0000313" key="1">
    <source>
        <dbReference type="EMBL" id="CAG8814214.1"/>
    </source>
</evidence>